<protein>
    <recommendedName>
        <fullName evidence="4">DUF5667 domain-containing protein</fullName>
    </recommendedName>
</protein>
<gene>
    <name evidence="2" type="ORF">A2628_05645</name>
</gene>
<dbReference type="Gene3D" id="1.20.1170.10">
    <property type="match status" value="1"/>
</dbReference>
<organism evidence="2 3">
    <name type="scientific">Candidatus Woesebacteria bacterium RIFCSPHIGHO2_01_FULL_40_22</name>
    <dbReference type="NCBI Taxonomy" id="1802499"/>
    <lineage>
        <taxon>Bacteria</taxon>
        <taxon>Candidatus Woeseibacteriota</taxon>
    </lineage>
</organism>
<sequence length="186" mass="20967">MNKFIKVSLLTAAMTGMLLNPVAAFAQTDVSVTPGVESSIRNCTVLQKRIEERVIRYRKNRDDYQARYQRIVDRSQRLVDMLKEKGYDPTLVAKLETDLKTLRDKIADFSSDADAAFKKLEEANDYNCGTSEGQFKTLLAEAKELFKVVRADASAIKDYINNTIKPDIKALKDSRPTPTLSEPEAL</sequence>
<evidence type="ECO:0000256" key="1">
    <source>
        <dbReference type="SAM" id="SignalP"/>
    </source>
</evidence>
<feature type="chain" id="PRO_5009533803" description="DUF5667 domain-containing protein" evidence="1">
    <location>
        <begin position="27"/>
        <end position="186"/>
    </location>
</feature>
<dbReference type="Proteomes" id="UP000179221">
    <property type="component" value="Unassembled WGS sequence"/>
</dbReference>
<proteinExistence type="predicted"/>
<reference evidence="2 3" key="1">
    <citation type="journal article" date="2016" name="Nat. Commun.">
        <title>Thousands of microbial genomes shed light on interconnected biogeochemical processes in an aquifer system.</title>
        <authorList>
            <person name="Anantharaman K."/>
            <person name="Brown C.T."/>
            <person name="Hug L.A."/>
            <person name="Sharon I."/>
            <person name="Castelle C.J."/>
            <person name="Probst A.J."/>
            <person name="Thomas B.C."/>
            <person name="Singh A."/>
            <person name="Wilkins M.J."/>
            <person name="Karaoz U."/>
            <person name="Brodie E.L."/>
            <person name="Williams K.H."/>
            <person name="Hubbard S.S."/>
            <person name="Banfield J.F."/>
        </authorList>
    </citation>
    <scope>NUCLEOTIDE SEQUENCE [LARGE SCALE GENOMIC DNA]</scope>
</reference>
<keyword evidence="1" id="KW-0732">Signal</keyword>
<dbReference type="AlphaFoldDB" id="A0A1F7YHU5"/>
<comment type="caution">
    <text evidence="2">The sequence shown here is derived from an EMBL/GenBank/DDBJ whole genome shotgun (WGS) entry which is preliminary data.</text>
</comment>
<accession>A0A1F7YHU5</accession>
<feature type="signal peptide" evidence="1">
    <location>
        <begin position="1"/>
        <end position="26"/>
    </location>
</feature>
<evidence type="ECO:0008006" key="4">
    <source>
        <dbReference type="Google" id="ProtNLM"/>
    </source>
</evidence>
<evidence type="ECO:0000313" key="2">
    <source>
        <dbReference type="EMBL" id="OGM26897.1"/>
    </source>
</evidence>
<name>A0A1F7YHU5_9BACT</name>
<dbReference type="EMBL" id="MGGL01000008">
    <property type="protein sequence ID" value="OGM26897.1"/>
    <property type="molecule type" value="Genomic_DNA"/>
</dbReference>
<evidence type="ECO:0000313" key="3">
    <source>
        <dbReference type="Proteomes" id="UP000179221"/>
    </source>
</evidence>